<gene>
    <name evidence="1" type="ORF">F511_37423</name>
</gene>
<name>A0A2Z7CEG7_9LAMI</name>
<accession>A0A2Z7CEG7</accession>
<keyword evidence="2" id="KW-1185">Reference proteome</keyword>
<protein>
    <submittedName>
        <fullName evidence="1">Uncharacterized protein</fullName>
    </submittedName>
</protein>
<dbReference type="Proteomes" id="UP000250235">
    <property type="component" value="Unassembled WGS sequence"/>
</dbReference>
<organism evidence="1 2">
    <name type="scientific">Dorcoceras hygrometricum</name>
    <dbReference type="NCBI Taxonomy" id="472368"/>
    <lineage>
        <taxon>Eukaryota</taxon>
        <taxon>Viridiplantae</taxon>
        <taxon>Streptophyta</taxon>
        <taxon>Embryophyta</taxon>
        <taxon>Tracheophyta</taxon>
        <taxon>Spermatophyta</taxon>
        <taxon>Magnoliopsida</taxon>
        <taxon>eudicotyledons</taxon>
        <taxon>Gunneridae</taxon>
        <taxon>Pentapetalae</taxon>
        <taxon>asterids</taxon>
        <taxon>lamiids</taxon>
        <taxon>Lamiales</taxon>
        <taxon>Gesneriaceae</taxon>
        <taxon>Didymocarpoideae</taxon>
        <taxon>Trichosporeae</taxon>
        <taxon>Loxocarpinae</taxon>
        <taxon>Dorcoceras</taxon>
    </lineage>
</organism>
<evidence type="ECO:0000313" key="1">
    <source>
        <dbReference type="EMBL" id="KZV43050.1"/>
    </source>
</evidence>
<evidence type="ECO:0000313" key="2">
    <source>
        <dbReference type="Proteomes" id="UP000250235"/>
    </source>
</evidence>
<reference evidence="1 2" key="1">
    <citation type="journal article" date="2015" name="Proc. Natl. Acad. Sci. U.S.A.">
        <title>The resurrection genome of Boea hygrometrica: A blueprint for survival of dehydration.</title>
        <authorList>
            <person name="Xiao L."/>
            <person name="Yang G."/>
            <person name="Zhang L."/>
            <person name="Yang X."/>
            <person name="Zhao S."/>
            <person name="Ji Z."/>
            <person name="Zhou Q."/>
            <person name="Hu M."/>
            <person name="Wang Y."/>
            <person name="Chen M."/>
            <person name="Xu Y."/>
            <person name="Jin H."/>
            <person name="Xiao X."/>
            <person name="Hu G."/>
            <person name="Bao F."/>
            <person name="Hu Y."/>
            <person name="Wan P."/>
            <person name="Li L."/>
            <person name="Deng X."/>
            <person name="Kuang T."/>
            <person name="Xiang C."/>
            <person name="Zhu J.K."/>
            <person name="Oliver M.J."/>
            <person name="He Y."/>
        </authorList>
    </citation>
    <scope>NUCLEOTIDE SEQUENCE [LARGE SCALE GENOMIC DNA]</scope>
    <source>
        <strain evidence="2">cv. XS01</strain>
    </source>
</reference>
<dbReference type="EMBL" id="KQ998218">
    <property type="protein sequence ID" value="KZV43050.1"/>
    <property type="molecule type" value="Genomic_DNA"/>
</dbReference>
<dbReference type="AlphaFoldDB" id="A0A2Z7CEG7"/>
<sequence length="77" mass="8851">MAQGYQLRKKLKVCELDFLRLIWLSGAEERFQILVVRDSCCGNCSTKSKDASIEDERQYRAPHLPVDLVVSRYETSG</sequence>
<proteinExistence type="predicted"/>